<dbReference type="Pfam" id="PF03816">
    <property type="entry name" value="LytR_cpsA_psr"/>
    <property type="match status" value="1"/>
</dbReference>
<feature type="compositionally biased region" description="Pro residues" evidence="2">
    <location>
        <begin position="84"/>
        <end position="93"/>
    </location>
</feature>
<feature type="compositionally biased region" description="Polar residues" evidence="2">
    <location>
        <begin position="916"/>
        <end position="932"/>
    </location>
</feature>
<gene>
    <name evidence="5" type="ORF">SAMN04489718_3449</name>
</gene>
<feature type="region of interest" description="Disordered" evidence="2">
    <location>
        <begin position="513"/>
        <end position="537"/>
    </location>
</feature>
<feature type="compositionally biased region" description="Basic and acidic residues" evidence="2">
    <location>
        <begin position="95"/>
        <end position="104"/>
    </location>
</feature>
<dbReference type="InterPro" id="IPR027381">
    <property type="entry name" value="LytR/CpsA/Psr_C"/>
</dbReference>
<evidence type="ECO:0000256" key="2">
    <source>
        <dbReference type="SAM" id="MobiDB-lite"/>
    </source>
</evidence>
<dbReference type="NCBIfam" id="TIGR00350">
    <property type="entry name" value="lytR_cpsA_psr"/>
    <property type="match status" value="1"/>
</dbReference>
<keyword evidence="6" id="KW-1185">Reference proteome</keyword>
<feature type="region of interest" description="Disordered" evidence="2">
    <location>
        <begin position="1"/>
        <end position="474"/>
    </location>
</feature>
<feature type="compositionally biased region" description="Low complexity" evidence="2">
    <location>
        <begin position="206"/>
        <end position="220"/>
    </location>
</feature>
<dbReference type="Pfam" id="PF13399">
    <property type="entry name" value="LytR_C"/>
    <property type="match status" value="1"/>
</dbReference>
<evidence type="ECO:0000313" key="5">
    <source>
        <dbReference type="EMBL" id="SDR08746.1"/>
    </source>
</evidence>
<feature type="compositionally biased region" description="Basic and acidic residues" evidence="2">
    <location>
        <begin position="221"/>
        <end position="238"/>
    </location>
</feature>
<feature type="compositionally biased region" description="Low complexity" evidence="2">
    <location>
        <begin position="10"/>
        <end position="30"/>
    </location>
</feature>
<feature type="compositionally biased region" description="Basic residues" evidence="2">
    <location>
        <begin position="130"/>
        <end position="140"/>
    </location>
</feature>
<feature type="compositionally biased region" description="Basic and acidic residues" evidence="2">
    <location>
        <begin position="527"/>
        <end position="537"/>
    </location>
</feature>
<evidence type="ECO:0000313" key="6">
    <source>
        <dbReference type="Proteomes" id="UP000199301"/>
    </source>
</evidence>
<feature type="compositionally biased region" description="Low complexity" evidence="2">
    <location>
        <begin position="356"/>
        <end position="391"/>
    </location>
</feature>
<dbReference type="STRING" id="995062.SAMN04489718_3449"/>
<dbReference type="OrthoDB" id="9782542at2"/>
<feature type="compositionally biased region" description="Low complexity" evidence="2">
    <location>
        <begin position="239"/>
        <end position="265"/>
    </location>
</feature>
<dbReference type="Proteomes" id="UP000199301">
    <property type="component" value="Unassembled WGS sequence"/>
</dbReference>
<dbReference type="Gene3D" id="3.40.630.190">
    <property type="entry name" value="LCP protein"/>
    <property type="match status" value="1"/>
</dbReference>
<name>A0A1H1G7F2_9ACTN</name>
<accession>A0A1H1G7F2</accession>
<organism evidence="5 6">
    <name type="scientific">Actinopolyspora saharensis</name>
    <dbReference type="NCBI Taxonomy" id="995062"/>
    <lineage>
        <taxon>Bacteria</taxon>
        <taxon>Bacillati</taxon>
        <taxon>Actinomycetota</taxon>
        <taxon>Actinomycetes</taxon>
        <taxon>Actinopolysporales</taxon>
        <taxon>Actinopolysporaceae</taxon>
        <taxon>Actinopolyspora</taxon>
    </lineage>
</organism>
<protein>
    <submittedName>
        <fullName evidence="5">Cell envelope-related function transcriptional attenuator common domain-containing protein</fullName>
    </submittedName>
</protein>
<dbReference type="PANTHER" id="PTHR33392">
    <property type="entry name" value="POLYISOPRENYL-TEICHOIC ACID--PEPTIDOGLYCAN TEICHOIC ACID TRANSFERASE TAGU"/>
    <property type="match status" value="1"/>
</dbReference>
<dbReference type="InterPro" id="IPR004474">
    <property type="entry name" value="LytR_CpsA_psr"/>
</dbReference>
<feature type="compositionally biased region" description="Pro residues" evidence="2">
    <location>
        <begin position="345"/>
        <end position="355"/>
    </location>
</feature>
<feature type="compositionally biased region" description="Low complexity" evidence="2">
    <location>
        <begin position="888"/>
        <end position="910"/>
    </location>
</feature>
<dbReference type="AlphaFoldDB" id="A0A1H1G7F2"/>
<feature type="compositionally biased region" description="Acidic residues" evidence="2">
    <location>
        <begin position="447"/>
        <end position="474"/>
    </location>
</feature>
<feature type="compositionally biased region" description="Low complexity" evidence="2">
    <location>
        <begin position="329"/>
        <end position="344"/>
    </location>
</feature>
<evidence type="ECO:0000259" key="4">
    <source>
        <dbReference type="Pfam" id="PF13399"/>
    </source>
</evidence>
<dbReference type="EMBL" id="FNKO01000002">
    <property type="protein sequence ID" value="SDR08746.1"/>
    <property type="molecule type" value="Genomic_DNA"/>
</dbReference>
<comment type="similarity">
    <text evidence="1">Belongs to the LytR/CpsA/Psr (LCP) family.</text>
</comment>
<reference evidence="6" key="1">
    <citation type="submission" date="2016-10" db="EMBL/GenBank/DDBJ databases">
        <authorList>
            <person name="Varghese N."/>
            <person name="Submissions S."/>
        </authorList>
    </citation>
    <scope>NUCLEOTIDE SEQUENCE [LARGE SCALE GENOMIC DNA]</scope>
    <source>
        <strain evidence="6">DSM 45459</strain>
    </source>
</reference>
<dbReference type="Gene3D" id="3.30.70.2390">
    <property type="match status" value="1"/>
</dbReference>
<feature type="region of interest" description="Disordered" evidence="2">
    <location>
        <begin position="851"/>
        <end position="871"/>
    </location>
</feature>
<feature type="domain" description="Cell envelope-related transcriptional attenuator" evidence="3">
    <location>
        <begin position="633"/>
        <end position="800"/>
    </location>
</feature>
<feature type="domain" description="LytR/CpsA/Psr regulator C-terminal" evidence="4">
    <location>
        <begin position="932"/>
        <end position="1015"/>
    </location>
</feature>
<feature type="compositionally biased region" description="Low complexity" evidence="2">
    <location>
        <begin position="174"/>
        <end position="196"/>
    </location>
</feature>
<proteinExistence type="inferred from homology"/>
<dbReference type="PANTHER" id="PTHR33392:SF6">
    <property type="entry name" value="POLYISOPRENYL-TEICHOIC ACID--PEPTIDOGLYCAN TEICHOIC ACID TRANSFERASE TAGU"/>
    <property type="match status" value="1"/>
</dbReference>
<feature type="compositionally biased region" description="Basic and acidic residues" evidence="2">
    <location>
        <begin position="858"/>
        <end position="868"/>
    </location>
</feature>
<dbReference type="InterPro" id="IPR050922">
    <property type="entry name" value="LytR/CpsA/Psr_CW_biosynth"/>
</dbReference>
<sequence>MPEKPREGSSGHQSSHSEWASSAAEEAGNETGERSKSRRRRRALGDDGTGGTRVGDLLSKHGKRQTQSTGSHRRIEENEQDAPQDPPQSPQPPAEGRRAAEHAEQPAPRADAAETSARQPAPETPNARPGRSRRARRRARHSSEQEDATPPQNQPQNPPRSSAQSPPQGPPPGQWRAPTGEEQQPPAPGPQASAPPNEADDTTQIPPFRGAPRRPNGPRNRPNEQRPNEQRSASEGRPRSSASGAAAPGEAPTGVNPAPGAGAPPAFTPPAPAAPQQQFPSTGGPQHQESGQLGEPADEDATLQHPPVREPQSPDARQVPGPGTPPGGPAASGAPPAAGQAAPGSVPPAPPPPANPGRAAVGPRPGGQVPAAPNQHPPHANASAPEVAPEEASTRYKPLPSAPGTGEETRADPAGRQDSSGEDLLSGNEPSAAHPTAQAPEHRGFEPDSDAEDSGEDAGENESDSVDDEDDANADSAADDIDATLARFSAVHDEIAAEEAKRRKRFAWLFGNRKEPEPGQDMPFDFSDDRGGSASRVEWRRDKRRQRLQRLGKSLALAAAVLVFVSTGIGWGSMTWWDSKFKEISALSRNSDSIQNPEMQEGDLNFLLIGSDTREGAQAEDNVGTSKGVAGARSDTTMIAHIPADRSRVVIVSIPRDLEIDIPADTCESWNPQTGEYSDEAVPARNNVKFNVAYASGGPQCVTEKVQSLSGLKITNFLGINFQGFKSMVNAVDGVRICSNKPMVDRELGTVLETAGWHKLRGERALQYVRARKVVGDQTSDYGRMERQQMFLSALLRKMTSSDVLLNMNKLGDLANAVIANTFGENVNSNKLIALGKSLEGLDPEKVTFVTIPTTGENNERGNEELRESATSSLFRAVIEDKPITPPSEESGQQRSQGGSSATSNSSMGGTLREPAQTTPSQASTGPSPSETSVAVFNATERSGLAGNTAQKLREYDYSVDEVGDLGSPSDRTVIRYSEGDKQRAQLLASSVPAAELMKDASAGNTIRLELGSDYENRILQPDTGKVEVPEGLSTVNAGKDVCGGVN</sequence>
<dbReference type="RefSeq" id="WP_092525574.1">
    <property type="nucleotide sequence ID" value="NZ_FNKO01000002.1"/>
</dbReference>
<feature type="compositionally biased region" description="Polar residues" evidence="2">
    <location>
        <begin position="281"/>
        <end position="291"/>
    </location>
</feature>
<evidence type="ECO:0000256" key="1">
    <source>
        <dbReference type="ARBA" id="ARBA00006068"/>
    </source>
</evidence>
<feature type="region of interest" description="Disordered" evidence="2">
    <location>
        <begin position="883"/>
        <end position="932"/>
    </location>
</feature>
<evidence type="ECO:0000259" key="3">
    <source>
        <dbReference type="Pfam" id="PF03816"/>
    </source>
</evidence>